<reference evidence="2 3" key="1">
    <citation type="submission" date="2021-07" db="EMBL/GenBank/DDBJ databases">
        <title>Sphingomonas sp.</title>
        <authorList>
            <person name="Feng G."/>
            <person name="Li J."/>
            <person name="Pan M."/>
        </authorList>
    </citation>
    <scope>NUCLEOTIDE SEQUENCE [LARGE SCALE GENOMIC DNA]</scope>
    <source>
        <strain evidence="2 3">RRHST34</strain>
    </source>
</reference>
<dbReference type="InterPro" id="IPR051049">
    <property type="entry name" value="Dienelactone_hydrolase-like"/>
</dbReference>
<evidence type="ECO:0000259" key="1">
    <source>
        <dbReference type="Pfam" id="PF01738"/>
    </source>
</evidence>
<dbReference type="InterPro" id="IPR002925">
    <property type="entry name" value="Dienelactn_hydro"/>
</dbReference>
<dbReference type="SUPFAM" id="SSF53474">
    <property type="entry name" value="alpha/beta-Hydrolases"/>
    <property type="match status" value="1"/>
</dbReference>
<evidence type="ECO:0000313" key="3">
    <source>
        <dbReference type="Proteomes" id="UP000759103"/>
    </source>
</evidence>
<dbReference type="InterPro" id="IPR006311">
    <property type="entry name" value="TAT_signal"/>
</dbReference>
<feature type="domain" description="Dienelactone hydrolase" evidence="1">
    <location>
        <begin position="83"/>
        <end position="293"/>
    </location>
</feature>
<comment type="caution">
    <text evidence="2">The sequence shown here is derived from an EMBL/GenBank/DDBJ whole genome shotgun (WGS) entry which is preliminary data.</text>
</comment>
<dbReference type="PANTHER" id="PTHR46623:SF6">
    <property type="entry name" value="ALPHA_BETA-HYDROLASES SUPERFAMILY PROTEIN"/>
    <property type="match status" value="1"/>
</dbReference>
<sequence length="296" mass="31342">MDRNDPGLRDAAVRLYDDFTHEHRDRRTLLRQMTALAGSVAAAEALILGISASPAAAAQVDPADKRLITRKGGFGLAGGGSVNGYFAAPRKPGRKLGAVMVIHENRGLQPHIEDVARRLALAGFFALAPDFLSSAGGTPADEDKARELIGRLDYDATIATAVAVVKRLGQRANGNGKVGIVGFCWGGALVDRVALAAGPALAAGVSYYGPAPEPAEAVKLQVPLLLHYAGKDTRVAQTAEPWVDALRAAGKPFEAFTYPGVDHAFNNDTSAERYDKAAADLAWQRTITFLHQHLDA</sequence>
<protein>
    <submittedName>
        <fullName evidence="2">Dienelactone hydrolase family protein</fullName>
    </submittedName>
</protein>
<dbReference type="Pfam" id="PF01738">
    <property type="entry name" value="DLH"/>
    <property type="match status" value="1"/>
</dbReference>
<dbReference type="Gene3D" id="3.40.50.1820">
    <property type="entry name" value="alpha/beta hydrolase"/>
    <property type="match status" value="1"/>
</dbReference>
<keyword evidence="2" id="KW-0378">Hydrolase</keyword>
<dbReference type="RefSeq" id="WP_219750599.1">
    <property type="nucleotide sequence ID" value="NZ_JAHXZN010000013.1"/>
</dbReference>
<gene>
    <name evidence="2" type="ORF">KZ820_20155</name>
</gene>
<dbReference type="EMBL" id="JAHXZN010000013">
    <property type="protein sequence ID" value="MBW6533063.1"/>
    <property type="molecule type" value="Genomic_DNA"/>
</dbReference>
<proteinExistence type="predicted"/>
<dbReference type="PANTHER" id="PTHR46623">
    <property type="entry name" value="CARBOXYMETHYLENEBUTENOLIDASE-RELATED"/>
    <property type="match status" value="1"/>
</dbReference>
<accession>A0ABS7BU16</accession>
<dbReference type="PROSITE" id="PS51318">
    <property type="entry name" value="TAT"/>
    <property type="match status" value="1"/>
</dbReference>
<keyword evidence="3" id="KW-1185">Reference proteome</keyword>
<organism evidence="2 3">
    <name type="scientific">Sphingomonas citri</name>
    <dbReference type="NCBI Taxonomy" id="2862499"/>
    <lineage>
        <taxon>Bacteria</taxon>
        <taxon>Pseudomonadati</taxon>
        <taxon>Pseudomonadota</taxon>
        <taxon>Alphaproteobacteria</taxon>
        <taxon>Sphingomonadales</taxon>
        <taxon>Sphingomonadaceae</taxon>
        <taxon>Sphingomonas</taxon>
    </lineage>
</organism>
<name>A0ABS7BU16_9SPHN</name>
<evidence type="ECO:0000313" key="2">
    <source>
        <dbReference type="EMBL" id="MBW6533063.1"/>
    </source>
</evidence>
<dbReference type="GO" id="GO:0016787">
    <property type="term" value="F:hydrolase activity"/>
    <property type="evidence" value="ECO:0007669"/>
    <property type="project" value="UniProtKB-KW"/>
</dbReference>
<dbReference type="Proteomes" id="UP000759103">
    <property type="component" value="Unassembled WGS sequence"/>
</dbReference>
<dbReference type="InterPro" id="IPR029058">
    <property type="entry name" value="AB_hydrolase_fold"/>
</dbReference>